<gene>
    <name evidence="1" type="ORF">CSSPJE1EN2_LOCUS15068</name>
</gene>
<organism evidence="1 2">
    <name type="scientific">Sphagnum jensenii</name>
    <dbReference type="NCBI Taxonomy" id="128206"/>
    <lineage>
        <taxon>Eukaryota</taxon>
        <taxon>Viridiplantae</taxon>
        <taxon>Streptophyta</taxon>
        <taxon>Embryophyta</taxon>
        <taxon>Bryophyta</taxon>
        <taxon>Sphagnophytina</taxon>
        <taxon>Sphagnopsida</taxon>
        <taxon>Sphagnales</taxon>
        <taxon>Sphagnaceae</taxon>
        <taxon>Sphagnum</taxon>
    </lineage>
</organism>
<name>A0ABP1BB43_9BRYO</name>
<reference evidence="1" key="1">
    <citation type="submission" date="2024-03" db="EMBL/GenBank/DDBJ databases">
        <authorList>
            <consortium name="ELIXIR-Norway"/>
            <consortium name="Elixir Norway"/>
        </authorList>
    </citation>
    <scope>NUCLEOTIDE SEQUENCE</scope>
</reference>
<evidence type="ECO:0008006" key="3">
    <source>
        <dbReference type="Google" id="ProtNLM"/>
    </source>
</evidence>
<sequence>MIKNAVAALMRGYICGLCFFAKDCSCGGSASRVVRRDSLFLRSWAAEGDLVEVVRLYGSPIWLRASAGGKEVDSSLVFVVVVDLVEAL</sequence>
<keyword evidence="2" id="KW-1185">Reference proteome</keyword>
<protein>
    <recommendedName>
        <fullName evidence="3">Secreted protein</fullName>
    </recommendedName>
</protein>
<evidence type="ECO:0000313" key="2">
    <source>
        <dbReference type="Proteomes" id="UP001497522"/>
    </source>
</evidence>
<dbReference type="Proteomes" id="UP001497522">
    <property type="component" value="Chromosome 3"/>
</dbReference>
<dbReference type="EMBL" id="OZ023704">
    <property type="protein sequence ID" value="CAK9872498.1"/>
    <property type="molecule type" value="Genomic_DNA"/>
</dbReference>
<evidence type="ECO:0000313" key="1">
    <source>
        <dbReference type="EMBL" id="CAK9872498.1"/>
    </source>
</evidence>
<accession>A0ABP1BB43</accession>
<proteinExistence type="predicted"/>